<reference evidence="2 3" key="1">
    <citation type="journal article" date="2019" name="Int. J. Syst. Evol. Microbiol.">
        <title>The Global Catalogue of Microorganisms (GCM) 10K type strain sequencing project: providing services to taxonomists for standard genome sequencing and annotation.</title>
        <authorList>
            <consortium name="The Broad Institute Genomics Platform"/>
            <consortium name="The Broad Institute Genome Sequencing Center for Infectious Disease"/>
            <person name="Wu L."/>
            <person name="Ma J."/>
        </authorList>
    </citation>
    <scope>NUCLEOTIDE SEQUENCE [LARGE SCALE GENOMIC DNA]</scope>
    <source>
        <strain evidence="2 3">JCM 14942</strain>
    </source>
</reference>
<organism evidence="2 3">
    <name type="scientific">Nocardioides humi</name>
    <dbReference type="NCBI Taxonomy" id="449461"/>
    <lineage>
        <taxon>Bacteria</taxon>
        <taxon>Bacillati</taxon>
        <taxon>Actinomycetota</taxon>
        <taxon>Actinomycetes</taxon>
        <taxon>Propionibacteriales</taxon>
        <taxon>Nocardioidaceae</taxon>
        <taxon>Nocardioides</taxon>
    </lineage>
</organism>
<accession>A0ABN1ZUB4</accession>
<evidence type="ECO:0000313" key="3">
    <source>
        <dbReference type="Proteomes" id="UP001500842"/>
    </source>
</evidence>
<feature type="region of interest" description="Disordered" evidence="1">
    <location>
        <begin position="1"/>
        <end position="21"/>
    </location>
</feature>
<sequence length="313" mass="34055">MSEHRKGDMTDDDLDKDGLPRLPALTGPAVADSLPGLARVAGSAALHTAGWGLRTTTRNWMRVGRAVTSRDEATALIRDVGSYVGALGEVAKQVSGGVPVATALMRAGETLGASADRPRETMVTPVVDGQVIASRPQSLRERGNELLERSRDVWSQDDRHPAFDRILDELAPDEARILVMMLRDGPQPSVDVRTGGPIGMVSSQLIAPGLNMVGPRAGLRYLEQVPSYLNNLFRLGLVWFSREPVHDHLEYQVLEAQPDVLAALHSVKFAKVVRRSIHLTPFGEEFCKLALVDERTAASDDLPEHETPPEIDG</sequence>
<gene>
    <name evidence="2" type="ORF">GCM10009788_05450</name>
</gene>
<protein>
    <recommendedName>
        <fullName evidence="4">DUF4393 domain-containing protein</fullName>
    </recommendedName>
</protein>
<evidence type="ECO:0000313" key="2">
    <source>
        <dbReference type="EMBL" id="GAA1504858.1"/>
    </source>
</evidence>
<dbReference type="InterPro" id="IPR025506">
    <property type="entry name" value="Abi_alpha"/>
</dbReference>
<name>A0ABN1ZUB4_9ACTN</name>
<dbReference type="Pfam" id="PF14337">
    <property type="entry name" value="Abi_alpha"/>
    <property type="match status" value="1"/>
</dbReference>
<comment type="caution">
    <text evidence="2">The sequence shown here is derived from an EMBL/GenBank/DDBJ whole genome shotgun (WGS) entry which is preliminary data.</text>
</comment>
<dbReference type="Proteomes" id="UP001500842">
    <property type="component" value="Unassembled WGS sequence"/>
</dbReference>
<dbReference type="RefSeq" id="WP_219996101.1">
    <property type="nucleotide sequence ID" value="NZ_BAAAOR010000004.1"/>
</dbReference>
<evidence type="ECO:0008006" key="4">
    <source>
        <dbReference type="Google" id="ProtNLM"/>
    </source>
</evidence>
<keyword evidence="3" id="KW-1185">Reference proteome</keyword>
<proteinExistence type="predicted"/>
<dbReference type="EMBL" id="BAAAOR010000004">
    <property type="protein sequence ID" value="GAA1504858.1"/>
    <property type="molecule type" value="Genomic_DNA"/>
</dbReference>
<dbReference type="Gene3D" id="3.30.110.190">
    <property type="match status" value="1"/>
</dbReference>
<evidence type="ECO:0000256" key="1">
    <source>
        <dbReference type="SAM" id="MobiDB-lite"/>
    </source>
</evidence>